<dbReference type="Proteomes" id="UP000587991">
    <property type="component" value="Unassembled WGS sequence"/>
</dbReference>
<evidence type="ECO:0000256" key="5">
    <source>
        <dbReference type="ARBA" id="ARBA00022842"/>
    </source>
</evidence>
<dbReference type="GO" id="GO:0005737">
    <property type="term" value="C:cytoplasm"/>
    <property type="evidence" value="ECO:0007669"/>
    <property type="project" value="UniProtKB-SubCell"/>
</dbReference>
<sequence length="126" mass="13821">MIYGLGTDLARVSRFQQGLERHGERFVEQILAPAERESFAQAAHPARLLAKRWAVKEAFGKAAGTGVRAPITLQALWLSHDALGRPLLCWDEAVAAWLAERGISRTHVSLSDEADYTVATVILEIG</sequence>
<dbReference type="RefSeq" id="WP_168875729.1">
    <property type="nucleotide sequence ID" value="NZ_JABAIM010000001.1"/>
</dbReference>
<dbReference type="SUPFAM" id="SSF56214">
    <property type="entry name" value="4'-phosphopantetheinyl transferase"/>
    <property type="match status" value="1"/>
</dbReference>
<dbReference type="GO" id="GO:0000287">
    <property type="term" value="F:magnesium ion binding"/>
    <property type="evidence" value="ECO:0007669"/>
    <property type="project" value="UniProtKB-UniRule"/>
</dbReference>
<dbReference type="Pfam" id="PF01648">
    <property type="entry name" value="ACPS"/>
    <property type="match status" value="1"/>
</dbReference>
<dbReference type="AlphaFoldDB" id="A0A847S2V8"/>
<keyword evidence="1 8" id="KW-0444">Lipid biosynthesis</keyword>
<keyword evidence="6 8" id="KW-0443">Lipid metabolism</keyword>
<comment type="function">
    <text evidence="8">Transfers the 4'-phosphopantetheine moiety from coenzyme A to a Ser of acyl-carrier-protein.</text>
</comment>
<evidence type="ECO:0000256" key="1">
    <source>
        <dbReference type="ARBA" id="ARBA00022516"/>
    </source>
</evidence>
<evidence type="ECO:0000256" key="6">
    <source>
        <dbReference type="ARBA" id="ARBA00023098"/>
    </source>
</evidence>
<keyword evidence="8" id="KW-0963">Cytoplasm</keyword>
<dbReference type="InterPro" id="IPR004568">
    <property type="entry name" value="Ppantetheine-prot_Trfase_dom"/>
</dbReference>
<evidence type="ECO:0000256" key="2">
    <source>
        <dbReference type="ARBA" id="ARBA00022679"/>
    </source>
</evidence>
<feature type="binding site" evidence="8">
    <location>
        <position position="8"/>
    </location>
    <ligand>
        <name>Mg(2+)</name>
        <dbReference type="ChEBI" id="CHEBI:18420"/>
    </ligand>
</feature>
<comment type="subcellular location">
    <subcellularLocation>
        <location evidence="8">Cytoplasm</location>
    </subcellularLocation>
</comment>
<evidence type="ECO:0000313" key="10">
    <source>
        <dbReference type="EMBL" id="NLR74094.1"/>
    </source>
</evidence>
<evidence type="ECO:0000256" key="3">
    <source>
        <dbReference type="ARBA" id="ARBA00022723"/>
    </source>
</evidence>
<keyword evidence="5 8" id="KW-0460">Magnesium</keyword>
<accession>A0A847S2V8</accession>
<dbReference type="Gene3D" id="3.90.470.20">
    <property type="entry name" value="4'-phosphopantetheinyl transferase domain"/>
    <property type="match status" value="1"/>
</dbReference>
<feature type="domain" description="4'-phosphopantetheinyl transferase" evidence="9">
    <location>
        <begin position="4"/>
        <end position="119"/>
    </location>
</feature>
<dbReference type="NCBIfam" id="TIGR00516">
    <property type="entry name" value="acpS"/>
    <property type="match status" value="1"/>
</dbReference>
<gene>
    <name evidence="8" type="primary">acpS</name>
    <name evidence="10" type="ORF">HF682_02875</name>
</gene>
<dbReference type="HAMAP" id="MF_00101">
    <property type="entry name" value="AcpS"/>
    <property type="match status" value="1"/>
</dbReference>
<dbReference type="InterPro" id="IPR002582">
    <property type="entry name" value="ACPS"/>
</dbReference>
<comment type="similarity">
    <text evidence="8">Belongs to the P-Pant transferase superfamily. AcpS family.</text>
</comment>
<evidence type="ECO:0000256" key="4">
    <source>
        <dbReference type="ARBA" id="ARBA00022832"/>
    </source>
</evidence>
<keyword evidence="4 8" id="KW-0276">Fatty acid metabolism</keyword>
<dbReference type="InterPro" id="IPR037143">
    <property type="entry name" value="4-PPantetheinyl_Trfase_dom_sf"/>
</dbReference>
<keyword evidence="11" id="KW-1185">Reference proteome</keyword>
<dbReference type="GO" id="GO:0006633">
    <property type="term" value="P:fatty acid biosynthetic process"/>
    <property type="evidence" value="ECO:0007669"/>
    <property type="project" value="UniProtKB-UniRule"/>
</dbReference>
<comment type="catalytic activity">
    <reaction evidence="8">
        <text>apo-[ACP] + CoA = holo-[ACP] + adenosine 3',5'-bisphosphate + H(+)</text>
        <dbReference type="Rhea" id="RHEA:12068"/>
        <dbReference type="Rhea" id="RHEA-COMP:9685"/>
        <dbReference type="Rhea" id="RHEA-COMP:9690"/>
        <dbReference type="ChEBI" id="CHEBI:15378"/>
        <dbReference type="ChEBI" id="CHEBI:29999"/>
        <dbReference type="ChEBI" id="CHEBI:57287"/>
        <dbReference type="ChEBI" id="CHEBI:58343"/>
        <dbReference type="ChEBI" id="CHEBI:64479"/>
        <dbReference type="EC" id="2.7.8.7"/>
    </reaction>
</comment>
<name>A0A847S2V8_9NEIS</name>
<evidence type="ECO:0000313" key="11">
    <source>
        <dbReference type="Proteomes" id="UP000587991"/>
    </source>
</evidence>
<keyword evidence="3 8" id="KW-0479">Metal-binding</keyword>
<evidence type="ECO:0000256" key="8">
    <source>
        <dbReference type="HAMAP-Rule" id="MF_00101"/>
    </source>
</evidence>
<evidence type="ECO:0000256" key="7">
    <source>
        <dbReference type="ARBA" id="ARBA00023160"/>
    </source>
</evidence>
<keyword evidence="7 8" id="KW-0275">Fatty acid biosynthesis</keyword>
<dbReference type="GO" id="GO:0008897">
    <property type="term" value="F:holo-[acyl-carrier-protein] synthase activity"/>
    <property type="evidence" value="ECO:0007669"/>
    <property type="project" value="UniProtKB-UniRule"/>
</dbReference>
<dbReference type="InterPro" id="IPR008278">
    <property type="entry name" value="4-PPantetheinyl_Trfase_dom"/>
</dbReference>
<comment type="cofactor">
    <cofactor evidence="8">
        <name>Mg(2+)</name>
        <dbReference type="ChEBI" id="CHEBI:18420"/>
    </cofactor>
</comment>
<organism evidence="10 11">
    <name type="scientific">Leeia aquatica</name>
    <dbReference type="NCBI Taxonomy" id="2725557"/>
    <lineage>
        <taxon>Bacteria</taxon>
        <taxon>Pseudomonadati</taxon>
        <taxon>Pseudomonadota</taxon>
        <taxon>Betaproteobacteria</taxon>
        <taxon>Neisseriales</taxon>
        <taxon>Leeiaceae</taxon>
        <taxon>Leeia</taxon>
    </lineage>
</organism>
<comment type="caution">
    <text evidence="10">The sequence shown here is derived from an EMBL/GenBank/DDBJ whole genome shotgun (WGS) entry which is preliminary data.</text>
</comment>
<reference evidence="10 11" key="1">
    <citation type="submission" date="2020-04" db="EMBL/GenBank/DDBJ databases">
        <title>Draft genome of Leeia sp. IMCC25680.</title>
        <authorList>
            <person name="Song J."/>
            <person name="Cho J.-C."/>
        </authorList>
    </citation>
    <scope>NUCLEOTIDE SEQUENCE [LARGE SCALE GENOMIC DNA]</scope>
    <source>
        <strain evidence="10 11">IMCC25680</strain>
    </source>
</reference>
<proteinExistence type="inferred from homology"/>
<keyword evidence="2 8" id="KW-0808">Transferase</keyword>
<evidence type="ECO:0000259" key="9">
    <source>
        <dbReference type="Pfam" id="PF01648"/>
    </source>
</evidence>
<feature type="binding site" evidence="8">
    <location>
        <position position="57"/>
    </location>
    <ligand>
        <name>Mg(2+)</name>
        <dbReference type="ChEBI" id="CHEBI:18420"/>
    </ligand>
</feature>
<dbReference type="EMBL" id="JABAIM010000001">
    <property type="protein sequence ID" value="NLR74094.1"/>
    <property type="molecule type" value="Genomic_DNA"/>
</dbReference>
<dbReference type="NCBIfam" id="TIGR00556">
    <property type="entry name" value="pantethn_trn"/>
    <property type="match status" value="1"/>
</dbReference>
<dbReference type="EC" id="2.7.8.7" evidence="8"/>
<protein>
    <recommendedName>
        <fullName evidence="8">Holo-[acyl-carrier-protein] synthase</fullName>
        <shortName evidence="8">Holo-ACP synthase</shortName>
        <ecNumber evidence="8">2.7.8.7</ecNumber>
    </recommendedName>
    <alternativeName>
        <fullName evidence="8">4'-phosphopantetheinyl transferase AcpS</fullName>
    </alternativeName>
</protein>